<sequence length="157" mass="17437">MKKMKKGIALLCLMALTIGFMVSCSKMDVGYLRTTGASFTPDSLNAFHNVNTMSERGINKLPFVSIRIQGVAGTNPINYELFGVKADNQEQAQLFMKLYKEGKISVTGGLIVVTQEATQQLANGRYRLSLKVYNQDHEVVLEDIFKVVVTDDELPVE</sequence>
<name>A0A096CJJ2_9BACT</name>
<gene>
    <name evidence="1" type="ORF">HMPREF0661_01775</name>
</gene>
<evidence type="ECO:0008006" key="3">
    <source>
        <dbReference type="Google" id="ProtNLM"/>
    </source>
</evidence>
<dbReference type="AlphaFoldDB" id="A0A096CJJ2"/>
<dbReference type="PROSITE" id="PS51257">
    <property type="entry name" value="PROKAR_LIPOPROTEIN"/>
    <property type="match status" value="1"/>
</dbReference>
<protein>
    <recommendedName>
        <fullName evidence="3">Lipoprotein</fullName>
    </recommendedName>
</protein>
<proteinExistence type="predicted"/>
<reference evidence="1 2" key="1">
    <citation type="submission" date="2014-07" db="EMBL/GenBank/DDBJ databases">
        <authorList>
            <person name="McCorrison J."/>
            <person name="Sanka R."/>
            <person name="Torralba M."/>
            <person name="Gillis M."/>
            <person name="Haft D.H."/>
            <person name="Methe B."/>
            <person name="Sutton G."/>
            <person name="Nelson K.E."/>
        </authorList>
    </citation>
    <scope>NUCLEOTIDE SEQUENCE [LARGE SCALE GENOMIC DNA]</scope>
    <source>
        <strain evidence="1 2">DNF00666</strain>
    </source>
</reference>
<evidence type="ECO:0000313" key="1">
    <source>
        <dbReference type="EMBL" id="KGF54967.1"/>
    </source>
</evidence>
<dbReference type="EMBL" id="JRNS01000118">
    <property type="protein sequence ID" value="KGF54967.1"/>
    <property type="molecule type" value="Genomic_DNA"/>
</dbReference>
<evidence type="ECO:0000313" key="2">
    <source>
        <dbReference type="Proteomes" id="UP000029578"/>
    </source>
</evidence>
<organism evidence="1 2">
    <name type="scientific">Prevotella melaninogenica DNF00666</name>
    <dbReference type="NCBI Taxonomy" id="1401073"/>
    <lineage>
        <taxon>Bacteria</taxon>
        <taxon>Pseudomonadati</taxon>
        <taxon>Bacteroidota</taxon>
        <taxon>Bacteroidia</taxon>
        <taxon>Bacteroidales</taxon>
        <taxon>Prevotellaceae</taxon>
        <taxon>Prevotella</taxon>
    </lineage>
</organism>
<accession>A0A096CJJ2</accession>
<dbReference type="RefSeq" id="WP_036862155.1">
    <property type="nucleotide sequence ID" value="NZ_JRNS01000118.1"/>
</dbReference>
<comment type="caution">
    <text evidence="1">The sequence shown here is derived from an EMBL/GenBank/DDBJ whole genome shotgun (WGS) entry which is preliminary data.</text>
</comment>
<dbReference type="Proteomes" id="UP000029578">
    <property type="component" value="Unassembled WGS sequence"/>
</dbReference>